<dbReference type="PANTHER" id="PTHR42685">
    <property type="entry name" value="GERANYLGERANYL DIPHOSPHATE REDUCTASE"/>
    <property type="match status" value="1"/>
</dbReference>
<dbReference type="InterPro" id="IPR002938">
    <property type="entry name" value="FAD-bd"/>
</dbReference>
<dbReference type="SUPFAM" id="SSF51905">
    <property type="entry name" value="FAD/NAD(P)-binding domain"/>
    <property type="match status" value="1"/>
</dbReference>
<sequence length="381" mass="41372">MNRILDVAVLGAGIAGSSLAKSLADLGYETVLIDRNHFPRHKVCGEFLSPESRSMLNKLGLHGVVESLQPSLNNRTRLIICSGGTLEIPLPSAALGVSRFLLDSTLHRAASRSGVHVQTETTVTSVLPSDRGYIIHAKQGEVRHTYQARAVIAAWGANCRSGLPGHQPVGNVKNAYIGVKSHFSGIEMEPVVELYFFDGGYLGISPIEGGLVNVAALLKREAFSKSEKSILGLIDAACNRNLSLYRRLRNAVPVHGSQTAVTPVNLNRKPLAWDIVPNVGDAAIMIPPLCGDGMSMALRSALLCAPLADQYLRGAISLSRWQQEYSQSIRREFKGPMQWGRRLQWLFGIPFLPRVLLNTARLAPGLAFGLVKATRLKESDV</sequence>
<organism evidence="2 3">
    <name type="scientific">Paenibacillus albus</name>
    <dbReference type="NCBI Taxonomy" id="2495582"/>
    <lineage>
        <taxon>Bacteria</taxon>
        <taxon>Bacillati</taxon>
        <taxon>Bacillota</taxon>
        <taxon>Bacilli</taxon>
        <taxon>Bacillales</taxon>
        <taxon>Paenibacillaceae</taxon>
        <taxon>Paenibacillus</taxon>
    </lineage>
</organism>
<dbReference type="AlphaFoldDB" id="A0A3Q8X6M4"/>
<proteinExistence type="predicted"/>
<dbReference type="Pfam" id="PF01494">
    <property type="entry name" value="FAD_binding_3"/>
    <property type="match status" value="1"/>
</dbReference>
<dbReference type="InterPro" id="IPR036188">
    <property type="entry name" value="FAD/NAD-bd_sf"/>
</dbReference>
<evidence type="ECO:0000313" key="3">
    <source>
        <dbReference type="Proteomes" id="UP000272528"/>
    </source>
</evidence>
<dbReference type="Proteomes" id="UP000272528">
    <property type="component" value="Chromosome"/>
</dbReference>
<dbReference type="Gene3D" id="3.50.50.60">
    <property type="entry name" value="FAD/NAD(P)-binding domain"/>
    <property type="match status" value="1"/>
</dbReference>
<dbReference type="PANTHER" id="PTHR42685:SF22">
    <property type="entry name" value="CONDITIONED MEDIUM FACTOR RECEPTOR 1"/>
    <property type="match status" value="1"/>
</dbReference>
<dbReference type="InterPro" id="IPR050407">
    <property type="entry name" value="Geranylgeranyl_reductase"/>
</dbReference>
<name>A0A3Q8X6M4_9BACL</name>
<gene>
    <name evidence="2" type="ORF">EJC50_19090</name>
</gene>
<reference evidence="3" key="1">
    <citation type="submission" date="2018-12" db="EMBL/GenBank/DDBJ databases">
        <title>Genome sequence of Peanibacillus sp.</title>
        <authorList>
            <person name="Subramani G."/>
            <person name="Srinivasan S."/>
            <person name="Kim M.K."/>
        </authorList>
    </citation>
    <scope>NUCLEOTIDE SEQUENCE [LARGE SCALE GENOMIC DNA]</scope>
    <source>
        <strain evidence="3">18JY67-1</strain>
    </source>
</reference>
<evidence type="ECO:0000259" key="1">
    <source>
        <dbReference type="Pfam" id="PF01494"/>
    </source>
</evidence>
<accession>A0A3Q8X6M4</accession>
<dbReference type="EMBL" id="CP034437">
    <property type="protein sequence ID" value="AZN41548.1"/>
    <property type="molecule type" value="Genomic_DNA"/>
</dbReference>
<keyword evidence="3" id="KW-1185">Reference proteome</keyword>
<protein>
    <submittedName>
        <fullName evidence="2">NAD(P)/FAD-dependent oxidoreductase</fullName>
    </submittedName>
</protein>
<evidence type="ECO:0000313" key="2">
    <source>
        <dbReference type="EMBL" id="AZN41548.1"/>
    </source>
</evidence>
<dbReference type="RefSeq" id="WP_126017254.1">
    <property type="nucleotide sequence ID" value="NZ_CP034437.1"/>
</dbReference>
<dbReference type="KEGG" id="palb:EJC50_19090"/>
<feature type="domain" description="FAD-binding" evidence="1">
    <location>
        <begin position="6"/>
        <end position="302"/>
    </location>
</feature>
<dbReference type="PRINTS" id="PR00420">
    <property type="entry name" value="RNGMNOXGNASE"/>
</dbReference>
<dbReference type="OrthoDB" id="9806565at2"/>
<dbReference type="GO" id="GO:0071949">
    <property type="term" value="F:FAD binding"/>
    <property type="evidence" value="ECO:0007669"/>
    <property type="project" value="InterPro"/>
</dbReference>